<proteinExistence type="inferred from homology"/>
<sequence length="328" mass="37997">MASQNVPIGINRFEEDQTAFLNRLKNELEDGFNKPDEIIEITYEKVIRVCEILKDIFSREPLILEVQSPIYVMGDIHGQFYDLLRIFRQIGHTENRFIFLGDYVDRGSQSLEVIVYLFVLKALYPNKYFPLRGNHEDFSQCSKYGFKQEVRDKLIDYTCFYDIIDVFNVMPISALIDGRVFCVHGGISRELIENEWGSFQEVFENIQRPICVNDSSIVRGLLWSDPIPDSKRLFDVFFIANPKRGSKIEAFGNSATRLFFLMFNLNKLLRGHEFCPAGYKYDHLQKCLTIFSAPNYRKTNTVGAYLLTNNTEDSASSYQIIGIFPARS</sequence>
<dbReference type="InterPro" id="IPR050341">
    <property type="entry name" value="PP1_catalytic_subunit"/>
</dbReference>
<comment type="similarity">
    <text evidence="8">Belongs to the PPP phosphatase family.</text>
</comment>
<keyword evidence="4" id="KW-0904">Protein phosphatase</keyword>
<evidence type="ECO:0000313" key="11">
    <source>
        <dbReference type="Proteomes" id="UP000321570"/>
    </source>
</evidence>
<dbReference type="GO" id="GO:0004722">
    <property type="term" value="F:protein serine/threonine phosphatase activity"/>
    <property type="evidence" value="ECO:0007669"/>
    <property type="project" value="UniProtKB-EC"/>
</dbReference>
<dbReference type="SUPFAM" id="SSF56300">
    <property type="entry name" value="Metallo-dependent phosphatases"/>
    <property type="match status" value="1"/>
</dbReference>
<gene>
    <name evidence="10" type="ORF">WMSIL1_LOCUS6264</name>
</gene>
<protein>
    <recommendedName>
        <fullName evidence="8">Serine/threonine-protein phosphatase</fullName>
        <ecNumber evidence="8">3.1.3.16</ecNumber>
    </recommendedName>
</protein>
<comment type="catalytic activity">
    <reaction evidence="7 8">
        <text>O-phospho-L-threonyl-[protein] + H2O = L-threonyl-[protein] + phosphate</text>
        <dbReference type="Rhea" id="RHEA:47004"/>
        <dbReference type="Rhea" id="RHEA-COMP:11060"/>
        <dbReference type="Rhea" id="RHEA-COMP:11605"/>
        <dbReference type="ChEBI" id="CHEBI:15377"/>
        <dbReference type="ChEBI" id="CHEBI:30013"/>
        <dbReference type="ChEBI" id="CHEBI:43474"/>
        <dbReference type="ChEBI" id="CHEBI:61977"/>
        <dbReference type="EC" id="3.1.3.16"/>
    </reaction>
</comment>
<accession>A0A564YJ01</accession>
<evidence type="ECO:0000313" key="10">
    <source>
        <dbReference type="EMBL" id="VUZ46929.1"/>
    </source>
</evidence>
<dbReference type="GO" id="GO:0005737">
    <property type="term" value="C:cytoplasm"/>
    <property type="evidence" value="ECO:0007669"/>
    <property type="project" value="TreeGrafter"/>
</dbReference>
<evidence type="ECO:0000256" key="3">
    <source>
        <dbReference type="ARBA" id="ARBA00022801"/>
    </source>
</evidence>
<keyword evidence="3 8" id="KW-0378">Hydrolase</keyword>
<evidence type="ECO:0000256" key="1">
    <source>
        <dbReference type="ARBA" id="ARBA00001936"/>
    </source>
</evidence>
<dbReference type="EC" id="3.1.3.16" evidence="8"/>
<dbReference type="PANTHER" id="PTHR11668:SF300">
    <property type="entry name" value="SERINE_THREONINE-PROTEIN PHOSPHATASE"/>
    <property type="match status" value="1"/>
</dbReference>
<reference evidence="10 11" key="1">
    <citation type="submission" date="2019-07" db="EMBL/GenBank/DDBJ databases">
        <authorList>
            <person name="Jastrzebski P J."/>
            <person name="Paukszto L."/>
            <person name="Jastrzebski P J."/>
        </authorList>
    </citation>
    <scope>NUCLEOTIDE SEQUENCE [LARGE SCALE GENOMIC DNA]</scope>
    <source>
        <strain evidence="10 11">WMS-il1</strain>
    </source>
</reference>
<dbReference type="GO" id="GO:0046872">
    <property type="term" value="F:metal ion binding"/>
    <property type="evidence" value="ECO:0007669"/>
    <property type="project" value="UniProtKB-KW"/>
</dbReference>
<organism evidence="10 11">
    <name type="scientific">Hymenolepis diminuta</name>
    <name type="common">Rat tapeworm</name>
    <dbReference type="NCBI Taxonomy" id="6216"/>
    <lineage>
        <taxon>Eukaryota</taxon>
        <taxon>Metazoa</taxon>
        <taxon>Spiralia</taxon>
        <taxon>Lophotrochozoa</taxon>
        <taxon>Platyhelminthes</taxon>
        <taxon>Cestoda</taxon>
        <taxon>Eucestoda</taxon>
        <taxon>Cyclophyllidea</taxon>
        <taxon>Hymenolepididae</taxon>
        <taxon>Hymenolepis</taxon>
    </lineage>
</organism>
<dbReference type="EMBL" id="CABIJS010000222">
    <property type="protein sequence ID" value="VUZ46929.1"/>
    <property type="molecule type" value="Genomic_DNA"/>
</dbReference>
<keyword evidence="5" id="KW-0464">Manganese</keyword>
<dbReference type="SMART" id="SM00156">
    <property type="entry name" value="PP2Ac"/>
    <property type="match status" value="1"/>
</dbReference>
<dbReference type="PANTHER" id="PTHR11668">
    <property type="entry name" value="SERINE/THREONINE PROTEIN PHOSPHATASE"/>
    <property type="match status" value="1"/>
</dbReference>
<dbReference type="InterPro" id="IPR006186">
    <property type="entry name" value="Ser/Thr-sp_prot-phosphatase"/>
</dbReference>
<dbReference type="CDD" id="cd00144">
    <property type="entry name" value="MPP_PPP_family"/>
    <property type="match status" value="1"/>
</dbReference>
<evidence type="ECO:0000256" key="2">
    <source>
        <dbReference type="ARBA" id="ARBA00022723"/>
    </source>
</evidence>
<dbReference type="Pfam" id="PF00149">
    <property type="entry name" value="Metallophos"/>
    <property type="match status" value="1"/>
</dbReference>
<evidence type="ECO:0000256" key="8">
    <source>
        <dbReference type="RuleBase" id="RU004273"/>
    </source>
</evidence>
<dbReference type="GO" id="GO:0005634">
    <property type="term" value="C:nucleus"/>
    <property type="evidence" value="ECO:0007669"/>
    <property type="project" value="TreeGrafter"/>
</dbReference>
<comment type="catalytic activity">
    <reaction evidence="6">
        <text>O-phospho-L-seryl-[protein] + H2O = L-seryl-[protein] + phosphate</text>
        <dbReference type="Rhea" id="RHEA:20629"/>
        <dbReference type="Rhea" id="RHEA-COMP:9863"/>
        <dbReference type="Rhea" id="RHEA-COMP:11604"/>
        <dbReference type="ChEBI" id="CHEBI:15377"/>
        <dbReference type="ChEBI" id="CHEBI:29999"/>
        <dbReference type="ChEBI" id="CHEBI:43474"/>
        <dbReference type="ChEBI" id="CHEBI:83421"/>
        <dbReference type="EC" id="3.1.3.16"/>
    </reaction>
</comment>
<dbReference type="PRINTS" id="PR00114">
    <property type="entry name" value="STPHPHTASE"/>
</dbReference>
<dbReference type="PROSITE" id="PS00125">
    <property type="entry name" value="SER_THR_PHOSPHATASE"/>
    <property type="match status" value="1"/>
</dbReference>
<evidence type="ECO:0000259" key="9">
    <source>
        <dbReference type="PROSITE" id="PS00125"/>
    </source>
</evidence>
<dbReference type="InterPro" id="IPR029052">
    <property type="entry name" value="Metallo-depent_PP-like"/>
</dbReference>
<feature type="domain" description="Serine/threonine specific protein phosphatases" evidence="9">
    <location>
        <begin position="131"/>
        <end position="136"/>
    </location>
</feature>
<dbReference type="AlphaFoldDB" id="A0A564YJ01"/>
<dbReference type="Gene3D" id="3.60.21.10">
    <property type="match status" value="1"/>
</dbReference>
<keyword evidence="2" id="KW-0479">Metal-binding</keyword>
<name>A0A564YJ01_HYMDI</name>
<dbReference type="Proteomes" id="UP000321570">
    <property type="component" value="Unassembled WGS sequence"/>
</dbReference>
<evidence type="ECO:0000256" key="5">
    <source>
        <dbReference type="ARBA" id="ARBA00023211"/>
    </source>
</evidence>
<keyword evidence="11" id="KW-1185">Reference proteome</keyword>
<dbReference type="InterPro" id="IPR004843">
    <property type="entry name" value="Calcineurin-like_PHP"/>
</dbReference>
<evidence type="ECO:0000256" key="4">
    <source>
        <dbReference type="ARBA" id="ARBA00022912"/>
    </source>
</evidence>
<comment type="cofactor">
    <cofactor evidence="1">
        <name>Mn(2+)</name>
        <dbReference type="ChEBI" id="CHEBI:29035"/>
    </cofactor>
</comment>
<evidence type="ECO:0000256" key="7">
    <source>
        <dbReference type="ARBA" id="ARBA00048336"/>
    </source>
</evidence>
<evidence type="ECO:0000256" key="6">
    <source>
        <dbReference type="ARBA" id="ARBA00047761"/>
    </source>
</evidence>